<accession>A0A6S7FJQ0</accession>
<dbReference type="InterPro" id="IPR012340">
    <property type="entry name" value="NA-bd_OB-fold"/>
</dbReference>
<dbReference type="AlphaFoldDB" id="A0A6S7FJQ0"/>
<gene>
    <name evidence="1" type="ORF">PACLA_8A040792</name>
</gene>
<keyword evidence="2" id="KW-1185">Reference proteome</keyword>
<dbReference type="SUPFAM" id="SSF50249">
    <property type="entry name" value="Nucleic acid-binding proteins"/>
    <property type="match status" value="1"/>
</dbReference>
<sequence length="362" mass="40371">MSQKQQQGSGSHHDNPLPLDCYIHNVSKIQKAQLSNRQYFNCIVQSSENPIRAVCYSPEKRAQIHAIASSKSPVKLRNFKLGDHGNDLVITKHTKIDPLAREDIPFAISEELAASSTGDPIKLSSVHTLAGEQLISVKGEVSSISAVKTVSTHFSANTPKQDIIIRDPTASFKVVLWGDHVDSLTLNQTYLFKNLRVKITKYERYLNTPRSDEFTANEIEPFTDPLVPLEQEVSTTSIITGSIIGVHKTFKTLICQSCQKRSIDVSGNLAVCQACELSQVPASCPVHWLVRLLVKPEDSTKKLRLSLSNEVLKQFFSIRDIPVDLTTISEEDLILSILDTSLEKFKMTYDNLTNELVNINID</sequence>
<comment type="caution">
    <text evidence="1">The sequence shown here is derived from an EMBL/GenBank/DDBJ whole genome shotgun (WGS) entry which is preliminary data.</text>
</comment>
<evidence type="ECO:0000313" key="2">
    <source>
        <dbReference type="Proteomes" id="UP001152795"/>
    </source>
</evidence>
<evidence type="ECO:0000313" key="1">
    <source>
        <dbReference type="EMBL" id="CAB3979508.1"/>
    </source>
</evidence>
<name>A0A6S7FJQ0_PARCT</name>
<dbReference type="Proteomes" id="UP001152795">
    <property type="component" value="Unassembled WGS sequence"/>
</dbReference>
<dbReference type="OrthoDB" id="5987580at2759"/>
<dbReference type="EMBL" id="CACRXK020000204">
    <property type="protein sequence ID" value="CAB3979508.1"/>
    <property type="molecule type" value="Genomic_DNA"/>
</dbReference>
<protein>
    <submittedName>
        <fullName evidence="1">Uncharacterized protein</fullName>
    </submittedName>
</protein>
<reference evidence="1" key="1">
    <citation type="submission" date="2020-04" db="EMBL/GenBank/DDBJ databases">
        <authorList>
            <person name="Alioto T."/>
            <person name="Alioto T."/>
            <person name="Gomez Garrido J."/>
        </authorList>
    </citation>
    <scope>NUCLEOTIDE SEQUENCE</scope>
    <source>
        <strain evidence="1">A484AB</strain>
    </source>
</reference>
<proteinExistence type="predicted"/>
<dbReference type="Gene3D" id="2.40.50.140">
    <property type="entry name" value="Nucleic acid-binding proteins"/>
    <property type="match status" value="1"/>
</dbReference>
<organism evidence="1 2">
    <name type="scientific">Paramuricea clavata</name>
    <name type="common">Red gorgonian</name>
    <name type="synonym">Violescent sea-whip</name>
    <dbReference type="NCBI Taxonomy" id="317549"/>
    <lineage>
        <taxon>Eukaryota</taxon>
        <taxon>Metazoa</taxon>
        <taxon>Cnidaria</taxon>
        <taxon>Anthozoa</taxon>
        <taxon>Octocorallia</taxon>
        <taxon>Malacalcyonacea</taxon>
        <taxon>Plexauridae</taxon>
        <taxon>Paramuricea</taxon>
    </lineage>
</organism>